<dbReference type="EMBL" id="CM000835">
    <property type="protein sequence ID" value="KRH71114.1"/>
    <property type="molecule type" value="Genomic_DNA"/>
</dbReference>
<keyword evidence="3" id="KW-1185">Reference proteome</keyword>
<sequence>MKVRVLYPHELYLYLAQLVWFKDKSKVVFIPVVVALFETIVEDNDMNKNQEYPRSLVKHLRLLIPLPDPLEYFYTLFLVF</sequence>
<dbReference type="AlphaFoldDB" id="A0A0R0KWR1"/>
<dbReference type="InParanoid" id="A0A0R0KWR1"/>
<dbReference type="Gramene" id="KRH71114">
    <property type="protein sequence ID" value="KRH71114"/>
    <property type="gene ID" value="GLYMA_02G130300"/>
</dbReference>
<evidence type="ECO:0000313" key="3">
    <source>
        <dbReference type="Proteomes" id="UP000008827"/>
    </source>
</evidence>
<reference evidence="2" key="2">
    <citation type="submission" date="2018-02" db="UniProtKB">
        <authorList>
            <consortium name="EnsemblPlants"/>
        </authorList>
    </citation>
    <scope>IDENTIFICATION</scope>
    <source>
        <strain evidence="2">Williams 82</strain>
    </source>
</reference>
<evidence type="ECO:0000313" key="2">
    <source>
        <dbReference type="EnsemblPlants" id="KRH71114"/>
    </source>
</evidence>
<gene>
    <name evidence="1" type="ORF">GLYMA_02G130300</name>
</gene>
<reference evidence="1 2" key="1">
    <citation type="journal article" date="2010" name="Nature">
        <title>Genome sequence of the palaeopolyploid soybean.</title>
        <authorList>
            <person name="Schmutz J."/>
            <person name="Cannon S.B."/>
            <person name="Schlueter J."/>
            <person name="Ma J."/>
            <person name="Mitros T."/>
            <person name="Nelson W."/>
            <person name="Hyten D.L."/>
            <person name="Song Q."/>
            <person name="Thelen J.J."/>
            <person name="Cheng J."/>
            <person name="Xu D."/>
            <person name="Hellsten U."/>
            <person name="May G.D."/>
            <person name="Yu Y."/>
            <person name="Sakurai T."/>
            <person name="Umezawa T."/>
            <person name="Bhattacharyya M.K."/>
            <person name="Sandhu D."/>
            <person name="Valliyodan B."/>
            <person name="Lindquist E."/>
            <person name="Peto M."/>
            <person name="Grant D."/>
            <person name="Shu S."/>
            <person name="Goodstein D."/>
            <person name="Barry K."/>
            <person name="Futrell-Griggs M."/>
            <person name="Abernathy B."/>
            <person name="Du J."/>
            <person name="Tian Z."/>
            <person name="Zhu L."/>
            <person name="Gill N."/>
            <person name="Joshi T."/>
            <person name="Libault M."/>
            <person name="Sethuraman A."/>
            <person name="Zhang X.-C."/>
            <person name="Shinozaki K."/>
            <person name="Nguyen H.T."/>
            <person name="Wing R.A."/>
            <person name="Cregan P."/>
            <person name="Specht J."/>
            <person name="Grimwood J."/>
            <person name="Rokhsar D."/>
            <person name="Stacey G."/>
            <person name="Shoemaker R.C."/>
            <person name="Jackson S.A."/>
        </authorList>
    </citation>
    <scope>NUCLEOTIDE SEQUENCE</scope>
    <source>
        <strain evidence="2">cv. Williams 82</strain>
        <tissue evidence="1">Callus</tissue>
    </source>
</reference>
<protein>
    <submittedName>
        <fullName evidence="1 2">Uncharacterized protein</fullName>
    </submittedName>
</protein>
<reference evidence="1" key="3">
    <citation type="submission" date="2018-07" db="EMBL/GenBank/DDBJ databases">
        <title>WGS assembly of Glycine max.</title>
        <authorList>
            <person name="Schmutz J."/>
            <person name="Cannon S."/>
            <person name="Schlueter J."/>
            <person name="Ma J."/>
            <person name="Mitros T."/>
            <person name="Nelson W."/>
            <person name="Hyten D."/>
            <person name="Song Q."/>
            <person name="Thelen J."/>
            <person name="Cheng J."/>
            <person name="Xu D."/>
            <person name="Hellsten U."/>
            <person name="May G."/>
            <person name="Yu Y."/>
            <person name="Sakurai T."/>
            <person name="Umezawa T."/>
            <person name="Bhattacharyya M."/>
            <person name="Sandhu D."/>
            <person name="Valliyodan B."/>
            <person name="Lindquist E."/>
            <person name="Peto M."/>
            <person name="Grant D."/>
            <person name="Shu S."/>
            <person name="Goodstein D."/>
            <person name="Barry K."/>
            <person name="Futrell-Griggs M."/>
            <person name="Abernathy B."/>
            <person name="Du J."/>
            <person name="Tian Z."/>
            <person name="Zhu L."/>
            <person name="Gill N."/>
            <person name="Joshi T."/>
            <person name="Libault M."/>
            <person name="Sethuraman A."/>
            <person name="Zhang X."/>
            <person name="Shinozaki K."/>
            <person name="Nguyen H."/>
            <person name="Wing R."/>
            <person name="Cregan P."/>
            <person name="Specht J."/>
            <person name="Grimwood J."/>
            <person name="Rokhsar D."/>
            <person name="Stacey G."/>
            <person name="Shoemaker R."/>
            <person name="Jackson S."/>
        </authorList>
    </citation>
    <scope>NUCLEOTIDE SEQUENCE</scope>
    <source>
        <tissue evidence="1">Callus</tissue>
    </source>
</reference>
<name>A0A0R0KWR1_SOYBN</name>
<organism evidence="1">
    <name type="scientific">Glycine max</name>
    <name type="common">Soybean</name>
    <name type="synonym">Glycine hispida</name>
    <dbReference type="NCBI Taxonomy" id="3847"/>
    <lineage>
        <taxon>Eukaryota</taxon>
        <taxon>Viridiplantae</taxon>
        <taxon>Streptophyta</taxon>
        <taxon>Embryophyta</taxon>
        <taxon>Tracheophyta</taxon>
        <taxon>Spermatophyta</taxon>
        <taxon>Magnoliopsida</taxon>
        <taxon>eudicotyledons</taxon>
        <taxon>Gunneridae</taxon>
        <taxon>Pentapetalae</taxon>
        <taxon>rosids</taxon>
        <taxon>fabids</taxon>
        <taxon>Fabales</taxon>
        <taxon>Fabaceae</taxon>
        <taxon>Papilionoideae</taxon>
        <taxon>50 kb inversion clade</taxon>
        <taxon>NPAAA clade</taxon>
        <taxon>indigoferoid/millettioid clade</taxon>
        <taxon>Phaseoleae</taxon>
        <taxon>Glycine</taxon>
        <taxon>Glycine subgen. Soja</taxon>
    </lineage>
</organism>
<accession>A0A0R0KWR1</accession>
<dbReference type="EnsemblPlants" id="KRH71114">
    <property type="protein sequence ID" value="KRH71114"/>
    <property type="gene ID" value="GLYMA_02G130300"/>
</dbReference>
<dbReference type="Proteomes" id="UP000008827">
    <property type="component" value="Chromosome 2"/>
</dbReference>
<evidence type="ECO:0000313" key="1">
    <source>
        <dbReference type="EMBL" id="KRH71114.1"/>
    </source>
</evidence>
<proteinExistence type="predicted"/>